<dbReference type="Proteomes" id="UP000515734">
    <property type="component" value="Chromosome"/>
</dbReference>
<organism evidence="1 2">
    <name type="scientific">Mycolicibacterium litorale</name>
    <dbReference type="NCBI Taxonomy" id="758802"/>
    <lineage>
        <taxon>Bacteria</taxon>
        <taxon>Bacillati</taxon>
        <taxon>Actinomycetota</taxon>
        <taxon>Actinomycetes</taxon>
        <taxon>Mycobacteriales</taxon>
        <taxon>Mycobacteriaceae</taxon>
        <taxon>Mycolicibacterium</taxon>
    </lineage>
</organism>
<reference evidence="1 2" key="1">
    <citation type="submission" date="2020-07" db="EMBL/GenBank/DDBJ databases">
        <title>Complete genome sequence of Mycolicibacterium litorale like strain isolated from cardiac implantable electronic device infection.</title>
        <authorList>
            <person name="Fukano H."/>
            <person name="Miyama H."/>
            <person name="Hoshino Y."/>
        </authorList>
    </citation>
    <scope>NUCLEOTIDE SEQUENCE [LARGE SCALE GENOMIC DNA]</scope>
    <source>
        <strain evidence="1 2">NIIDNTM18</strain>
    </source>
</reference>
<proteinExistence type="predicted"/>
<protein>
    <submittedName>
        <fullName evidence="1">Uncharacterized protein</fullName>
    </submittedName>
</protein>
<dbReference type="EMBL" id="AP023287">
    <property type="protein sequence ID" value="BCI54965.1"/>
    <property type="molecule type" value="Genomic_DNA"/>
</dbReference>
<sequence length="74" mass="7859">MHGHDDNEPCGMNCPVGGADGAVRIYLNDGCNHRYGNVCPACAELTDEEAAAIREYARLLRERSAAGLPNGTPT</sequence>
<accession>A0A6S6P8X0</accession>
<gene>
    <name evidence="1" type="ORF">NIIDNTM18_42430</name>
</gene>
<dbReference type="AlphaFoldDB" id="A0A6S6P8X0"/>
<name>A0A6S6P8X0_9MYCO</name>
<evidence type="ECO:0000313" key="1">
    <source>
        <dbReference type="EMBL" id="BCI54965.1"/>
    </source>
</evidence>
<evidence type="ECO:0000313" key="2">
    <source>
        <dbReference type="Proteomes" id="UP000515734"/>
    </source>
</evidence>